<dbReference type="AlphaFoldDB" id="A0A101XP70"/>
<reference evidence="1 2" key="1">
    <citation type="submission" date="2015-12" db="EMBL/GenBank/DDBJ databases">
        <title>Draft genome sequence of Acidibacillus ferrooxidans ITV001, isolated from a chalcopyrite acid mine drainage site in Brazil.</title>
        <authorList>
            <person name="Dall'Agnol H."/>
            <person name="Nancucheo I."/>
            <person name="Johnson B."/>
            <person name="Oliveira R."/>
            <person name="Leite L."/>
            <person name="Pylro V."/>
            <person name="Nunes G.L."/>
            <person name="Tzotzos G."/>
            <person name="Fernandes G.R."/>
            <person name="Dutra J."/>
            <person name="Orellana S.C."/>
            <person name="Oliveira G."/>
        </authorList>
    </citation>
    <scope>NUCLEOTIDE SEQUENCE [LARGE SCALE GENOMIC DNA]</scope>
    <source>
        <strain evidence="2">ITV01</strain>
    </source>
</reference>
<evidence type="ECO:0008006" key="3">
    <source>
        <dbReference type="Google" id="ProtNLM"/>
    </source>
</evidence>
<dbReference type="Pfam" id="PF00756">
    <property type="entry name" value="Esterase"/>
    <property type="match status" value="1"/>
</dbReference>
<dbReference type="SUPFAM" id="SSF53474">
    <property type="entry name" value="alpha/beta-Hydrolases"/>
    <property type="match status" value="1"/>
</dbReference>
<comment type="caution">
    <text evidence="1">The sequence shown here is derived from an EMBL/GenBank/DDBJ whole genome shotgun (WGS) entry which is preliminary data.</text>
</comment>
<dbReference type="EMBL" id="LPVJ01000070">
    <property type="protein sequence ID" value="KUO94871.1"/>
    <property type="molecule type" value="Genomic_DNA"/>
</dbReference>
<name>A0A101XP70_9BACL</name>
<dbReference type="InterPro" id="IPR050583">
    <property type="entry name" value="Mycobacterial_A85_antigen"/>
</dbReference>
<accession>A0A101XP70</accession>
<dbReference type="Gene3D" id="3.40.50.1820">
    <property type="entry name" value="alpha/beta hydrolase"/>
    <property type="match status" value="1"/>
</dbReference>
<dbReference type="RefSeq" id="WP_067719711.1">
    <property type="nucleotide sequence ID" value="NZ_LPVJ01000070.1"/>
</dbReference>
<organism evidence="1 2">
    <name type="scientific">Ferroacidibacillus organovorans</name>
    <dbReference type="NCBI Taxonomy" id="1765683"/>
    <lineage>
        <taxon>Bacteria</taxon>
        <taxon>Bacillati</taxon>
        <taxon>Bacillota</taxon>
        <taxon>Bacilli</taxon>
        <taxon>Bacillales</taxon>
        <taxon>Alicyclobacillaceae</taxon>
        <taxon>Ferroacidibacillus</taxon>
    </lineage>
</organism>
<sequence length="240" mass="26858">MAQNEGLSRKVVSHTVASQALHEARDLKVYIPPGGENAKYPVLYCHDGREFFTHGRIATIAHRLITSGQLQPMYIVGMAVNPAHRTDDYAYHGKRGAAYDEFVLNECVPFIEDLYPVDQEERYMAGVSLGAAATLRIFASDDEAFSKMLLFSGAFYEDVLHAIDREALLFSSAAYWMCVGEQETEVNTPSGTYNFLAASRDAATRLRAIQANVTYREAPGQHLWGFWQSQLPDALVWLNK</sequence>
<dbReference type="Proteomes" id="UP000053557">
    <property type="component" value="Unassembled WGS sequence"/>
</dbReference>
<dbReference type="InterPro" id="IPR000801">
    <property type="entry name" value="Esterase-like"/>
</dbReference>
<keyword evidence="2" id="KW-1185">Reference proteome</keyword>
<gene>
    <name evidence="1" type="ORF">ATW55_10740</name>
</gene>
<proteinExistence type="predicted"/>
<dbReference type="PANTHER" id="PTHR48098:SF3">
    <property type="entry name" value="IRON(III) ENTEROBACTIN ESTERASE"/>
    <property type="match status" value="1"/>
</dbReference>
<dbReference type="InterPro" id="IPR029058">
    <property type="entry name" value="AB_hydrolase_fold"/>
</dbReference>
<dbReference type="OrthoDB" id="9803578at2"/>
<protein>
    <recommendedName>
        <fullName evidence="3">Enterochelin esterase</fullName>
    </recommendedName>
</protein>
<dbReference type="PANTHER" id="PTHR48098">
    <property type="entry name" value="ENTEROCHELIN ESTERASE-RELATED"/>
    <property type="match status" value="1"/>
</dbReference>
<evidence type="ECO:0000313" key="2">
    <source>
        <dbReference type="Proteomes" id="UP000053557"/>
    </source>
</evidence>
<evidence type="ECO:0000313" key="1">
    <source>
        <dbReference type="EMBL" id="KUO94871.1"/>
    </source>
</evidence>